<comment type="similarity">
    <text evidence="1 15">Belongs to the DNA polymerase type-A family.</text>
</comment>
<dbReference type="GO" id="GO:0003887">
    <property type="term" value="F:DNA-directed DNA polymerase activity"/>
    <property type="evidence" value="ECO:0007669"/>
    <property type="project" value="UniProtKB-EC"/>
</dbReference>
<dbReference type="Gene3D" id="3.40.50.1010">
    <property type="entry name" value="5'-nuclease"/>
    <property type="match status" value="1"/>
</dbReference>
<evidence type="ECO:0000256" key="6">
    <source>
        <dbReference type="ARBA" id="ARBA00022695"/>
    </source>
</evidence>
<evidence type="ECO:0000256" key="2">
    <source>
        <dbReference type="ARBA" id="ARBA00011541"/>
    </source>
</evidence>
<evidence type="ECO:0000259" key="16">
    <source>
        <dbReference type="SMART" id="SM00475"/>
    </source>
</evidence>
<dbReference type="InterPro" id="IPR043502">
    <property type="entry name" value="DNA/RNA_pol_sf"/>
</dbReference>
<comment type="function">
    <text evidence="15">In addition to polymerase activity, this DNA polymerase exhibits 5'-3' exonuclease activity.</text>
</comment>
<keyword evidence="8" id="KW-0540">Nuclease</keyword>
<evidence type="ECO:0000256" key="15">
    <source>
        <dbReference type="RuleBase" id="RU004460"/>
    </source>
</evidence>
<evidence type="ECO:0000256" key="1">
    <source>
        <dbReference type="ARBA" id="ARBA00007705"/>
    </source>
</evidence>
<comment type="caution">
    <text evidence="18">The sequence shown here is derived from an EMBL/GenBank/DDBJ whole genome shotgun (WGS) entry which is preliminary data.</text>
</comment>
<evidence type="ECO:0000256" key="8">
    <source>
        <dbReference type="ARBA" id="ARBA00022722"/>
    </source>
</evidence>
<organism evidence="18 19">
    <name type="scientific">Reinekea marina</name>
    <dbReference type="NCBI Taxonomy" id="1310421"/>
    <lineage>
        <taxon>Bacteria</taxon>
        <taxon>Pseudomonadati</taxon>
        <taxon>Pseudomonadota</taxon>
        <taxon>Gammaproteobacteria</taxon>
        <taxon>Oceanospirillales</taxon>
        <taxon>Saccharospirillaceae</taxon>
        <taxon>Reinekea</taxon>
    </lineage>
</organism>
<dbReference type="InterPro" id="IPR002421">
    <property type="entry name" value="5-3_exonuclease"/>
</dbReference>
<dbReference type="Gene3D" id="3.30.420.10">
    <property type="entry name" value="Ribonuclease H-like superfamily/Ribonuclease H"/>
    <property type="match status" value="1"/>
</dbReference>
<reference evidence="19" key="1">
    <citation type="journal article" date="2019" name="Int. J. Syst. Evol. Microbiol.">
        <title>The Global Catalogue of Microorganisms (GCM) 10K type strain sequencing project: providing services to taxonomists for standard genome sequencing and annotation.</title>
        <authorList>
            <consortium name="The Broad Institute Genomics Platform"/>
            <consortium name="The Broad Institute Genome Sequencing Center for Infectious Disease"/>
            <person name="Wu L."/>
            <person name="Ma J."/>
        </authorList>
    </citation>
    <scope>NUCLEOTIDE SEQUENCE [LARGE SCALE GENOMIC DNA]</scope>
    <source>
        <strain evidence="19">CECT 8288</strain>
    </source>
</reference>
<gene>
    <name evidence="15 18" type="primary">polA</name>
    <name evidence="18" type="ORF">ACFOND_05640</name>
</gene>
<dbReference type="Proteomes" id="UP001595710">
    <property type="component" value="Unassembled WGS sequence"/>
</dbReference>
<dbReference type="Gene3D" id="1.20.1060.10">
    <property type="entry name" value="Taq DNA Polymerase, Chain T, domain 4"/>
    <property type="match status" value="1"/>
</dbReference>
<evidence type="ECO:0000256" key="14">
    <source>
        <dbReference type="NCBIfam" id="TIGR00593"/>
    </source>
</evidence>
<keyword evidence="19" id="KW-1185">Reference proteome</keyword>
<evidence type="ECO:0000256" key="10">
    <source>
        <dbReference type="ARBA" id="ARBA00022932"/>
    </source>
</evidence>
<dbReference type="RefSeq" id="WP_290283409.1">
    <property type="nucleotide sequence ID" value="NZ_JAUFQI010000001.1"/>
</dbReference>
<feature type="domain" description="DNA-directed DNA polymerase family A palm" evidence="17">
    <location>
        <begin position="693"/>
        <end position="899"/>
    </location>
</feature>
<dbReference type="SMART" id="SM00279">
    <property type="entry name" value="HhH2"/>
    <property type="match status" value="1"/>
</dbReference>
<keyword evidence="12 15" id="KW-0234">DNA repair</keyword>
<proteinExistence type="inferred from homology"/>
<dbReference type="InterPro" id="IPR036397">
    <property type="entry name" value="RNaseH_sf"/>
</dbReference>
<dbReference type="SUPFAM" id="SSF56672">
    <property type="entry name" value="DNA/RNA polymerases"/>
    <property type="match status" value="1"/>
</dbReference>
<dbReference type="InterPro" id="IPR020046">
    <property type="entry name" value="5-3_exonucl_a-hlix_arch_N"/>
</dbReference>
<keyword evidence="6 15" id="KW-0548">Nucleotidyltransferase</keyword>
<dbReference type="InterPro" id="IPR008918">
    <property type="entry name" value="HhH2"/>
</dbReference>
<evidence type="ECO:0000313" key="18">
    <source>
        <dbReference type="EMBL" id="MFC3701120.1"/>
    </source>
</evidence>
<evidence type="ECO:0000256" key="11">
    <source>
        <dbReference type="ARBA" id="ARBA00023125"/>
    </source>
</evidence>
<dbReference type="CDD" id="cd09898">
    <property type="entry name" value="H3TH_53EXO"/>
    <property type="match status" value="1"/>
</dbReference>
<dbReference type="InterPro" id="IPR018320">
    <property type="entry name" value="DNA_polymerase_1"/>
</dbReference>
<evidence type="ECO:0000256" key="7">
    <source>
        <dbReference type="ARBA" id="ARBA00022705"/>
    </source>
</evidence>
<dbReference type="InterPro" id="IPR002298">
    <property type="entry name" value="DNA_polymerase_A"/>
</dbReference>
<evidence type="ECO:0000256" key="12">
    <source>
        <dbReference type="ARBA" id="ARBA00023204"/>
    </source>
</evidence>
<keyword evidence="15" id="KW-0378">Hydrolase</keyword>
<dbReference type="PANTHER" id="PTHR10133:SF27">
    <property type="entry name" value="DNA POLYMERASE NU"/>
    <property type="match status" value="1"/>
</dbReference>
<dbReference type="PANTHER" id="PTHR10133">
    <property type="entry name" value="DNA POLYMERASE I"/>
    <property type="match status" value="1"/>
</dbReference>
<dbReference type="InterPro" id="IPR020045">
    <property type="entry name" value="DNA_polI_H3TH"/>
</dbReference>
<evidence type="ECO:0000256" key="9">
    <source>
        <dbReference type="ARBA" id="ARBA00022763"/>
    </source>
</evidence>
<keyword evidence="15" id="KW-0269">Exonuclease</keyword>
<dbReference type="EMBL" id="JBHRYN010000008">
    <property type="protein sequence ID" value="MFC3701120.1"/>
    <property type="molecule type" value="Genomic_DNA"/>
</dbReference>
<dbReference type="CDD" id="cd09859">
    <property type="entry name" value="PIN_53EXO"/>
    <property type="match status" value="1"/>
</dbReference>
<feature type="domain" description="5'-3' exonuclease" evidence="16">
    <location>
        <begin position="6"/>
        <end position="267"/>
    </location>
</feature>
<evidence type="ECO:0000256" key="13">
    <source>
        <dbReference type="ARBA" id="ARBA00049244"/>
    </source>
</evidence>
<keyword evidence="5 15" id="KW-0808">Transferase</keyword>
<name>A0ABV7WRL0_9GAMM</name>
<dbReference type="SUPFAM" id="SSF53098">
    <property type="entry name" value="Ribonuclease H-like"/>
    <property type="match status" value="1"/>
</dbReference>
<comment type="catalytic activity">
    <reaction evidence="13 15">
        <text>DNA(n) + a 2'-deoxyribonucleoside 5'-triphosphate = DNA(n+1) + diphosphate</text>
        <dbReference type="Rhea" id="RHEA:22508"/>
        <dbReference type="Rhea" id="RHEA-COMP:17339"/>
        <dbReference type="Rhea" id="RHEA-COMP:17340"/>
        <dbReference type="ChEBI" id="CHEBI:33019"/>
        <dbReference type="ChEBI" id="CHEBI:61560"/>
        <dbReference type="ChEBI" id="CHEBI:173112"/>
        <dbReference type="EC" id="2.7.7.7"/>
    </reaction>
</comment>
<dbReference type="NCBIfam" id="NF004397">
    <property type="entry name" value="PRK05755.1"/>
    <property type="match status" value="1"/>
</dbReference>
<sequence>MVNTSAPIVLVDGSSYLFRAFHALPPLTNSEGIQTGAIKGVTSMLKKLVESYPNSPIAVIFDAKGPTFRNEMYAEYKANRPPMPEELREQIVPVHDMVVAMGLPLLCIEGVEADDVIGTLAEQATQAGLECVISTGDKDMAQLVSPHVSLLNTMKNEYLNVEGVREKYGFGPELMIDYLALMGDKVDNIPGVPGVGEKTALALIQGLGGLNDIYSRLDEVAQLTFRGAKTMAAKLEAHKEMAYLSYELATIKLDVELDVCVQDIKTNDPDNEQLLALYQRFQFKTWIRELSGETTETAANSASRNTKAASIEDRAEFKSIEPEQTNYTLVASTEELASIKAEIEKTGHLSYVPVWQDGHYNHRELAGLAIASAPGLSWYFPFAADIGTVLDTDSVVQWFKDLIESHAITKTGSDFKSDYHWFNQKGIRPSRLLFDVEVMAFVYDSTCKRDKALATHFSPLSVDNLARLYLEKELKTLDDYLGKPGKKRLPVSAIDPNEIGLWFCERVDFQLRIQQWLGHGLKQRGLAQVYFDIEKPLSPILAAVERNGVVLDTDYMNQVSADFKSRLASLEQKAHDLAGTAFNIDSPKQLAEILFTKLELPVVKKTASGAPSTNEEVLKELAESHELPRLILESRHLRKLVGTYTDPLPTMVQQDENNDYRLHTSYHQTGAQTGRMSSHDPNLQNIPIRSEEGRSIRQAFIAPKGYKLLAADYSQIELRIMTHLSQDENLVTAFKEGRDIHRATAAEVMGVAEEDVTTEQRRSAKAINFGLIYGMSAFGLANQLGISRTEAKKYVEAYFERYPGVKRYMDETQAEASETGYVETIYGRRLYLPGIQSSNQMVRKGAERTAINAPMQGSAADIIKMAMVDVQKWLEGSPLRARMIMQVHDELVFEVHEDDFAELSSGVRFRMQHCAQLDVPLIVDIGVGNNWDEAH</sequence>
<dbReference type="Pfam" id="PF02739">
    <property type="entry name" value="5_3_exonuc_N"/>
    <property type="match status" value="1"/>
</dbReference>
<protein>
    <recommendedName>
        <fullName evidence="4 14">DNA polymerase I</fullName>
        <ecNumber evidence="3 14">2.7.7.7</ecNumber>
    </recommendedName>
</protein>
<keyword evidence="11 15" id="KW-0238">DNA-binding</keyword>
<dbReference type="SMART" id="SM00482">
    <property type="entry name" value="POLAc"/>
    <property type="match status" value="1"/>
</dbReference>
<dbReference type="InterPro" id="IPR012337">
    <property type="entry name" value="RNaseH-like_sf"/>
</dbReference>
<dbReference type="InterPro" id="IPR029060">
    <property type="entry name" value="PIN-like_dom_sf"/>
</dbReference>
<evidence type="ECO:0000256" key="5">
    <source>
        <dbReference type="ARBA" id="ARBA00022679"/>
    </source>
</evidence>
<dbReference type="SUPFAM" id="SSF47807">
    <property type="entry name" value="5' to 3' exonuclease, C-terminal subdomain"/>
    <property type="match status" value="1"/>
</dbReference>
<evidence type="ECO:0000256" key="4">
    <source>
        <dbReference type="ARBA" id="ARBA00020311"/>
    </source>
</evidence>
<dbReference type="CDD" id="cd08637">
    <property type="entry name" value="DNA_pol_A_pol_I_C"/>
    <property type="match status" value="1"/>
</dbReference>
<dbReference type="Gene3D" id="1.10.150.20">
    <property type="entry name" value="5' to 3' exonuclease, C-terminal subdomain"/>
    <property type="match status" value="2"/>
</dbReference>
<accession>A0ABV7WRL0</accession>
<dbReference type="InterPro" id="IPR036279">
    <property type="entry name" value="5-3_exonuclease_C_sf"/>
</dbReference>
<dbReference type="EC" id="2.7.7.7" evidence="3 14"/>
<dbReference type="SMART" id="SM00475">
    <property type="entry name" value="53EXOc"/>
    <property type="match status" value="1"/>
</dbReference>
<dbReference type="Pfam" id="PF01367">
    <property type="entry name" value="5_3_exonuc"/>
    <property type="match status" value="1"/>
</dbReference>
<dbReference type="SUPFAM" id="SSF88723">
    <property type="entry name" value="PIN domain-like"/>
    <property type="match status" value="1"/>
</dbReference>
<dbReference type="PRINTS" id="PR00868">
    <property type="entry name" value="DNAPOLI"/>
</dbReference>
<dbReference type="PROSITE" id="PS00447">
    <property type="entry name" value="DNA_POLYMERASE_A"/>
    <property type="match status" value="1"/>
</dbReference>
<keyword evidence="9 15" id="KW-0227">DNA damage</keyword>
<dbReference type="Pfam" id="PF00476">
    <property type="entry name" value="DNA_pol_A"/>
    <property type="match status" value="1"/>
</dbReference>
<dbReference type="NCBIfam" id="TIGR00593">
    <property type="entry name" value="pola"/>
    <property type="match status" value="1"/>
</dbReference>
<keyword evidence="7 15" id="KW-0235">DNA replication</keyword>
<keyword evidence="10 15" id="KW-0239">DNA-directed DNA polymerase</keyword>
<dbReference type="InterPro" id="IPR001098">
    <property type="entry name" value="DNA-dir_DNA_pol_A_palm_dom"/>
</dbReference>
<evidence type="ECO:0000256" key="3">
    <source>
        <dbReference type="ARBA" id="ARBA00012417"/>
    </source>
</evidence>
<dbReference type="InterPro" id="IPR019760">
    <property type="entry name" value="DNA-dir_DNA_pol_A_CS"/>
</dbReference>
<dbReference type="Gene3D" id="3.30.70.370">
    <property type="match status" value="1"/>
</dbReference>
<evidence type="ECO:0000313" key="19">
    <source>
        <dbReference type="Proteomes" id="UP001595710"/>
    </source>
</evidence>
<comment type="subunit">
    <text evidence="2">Single-chain monomer with multiple functions.</text>
</comment>
<evidence type="ECO:0000259" key="17">
    <source>
        <dbReference type="SMART" id="SM00482"/>
    </source>
</evidence>